<dbReference type="EMBL" id="SRZC01000006">
    <property type="protein sequence ID" value="TGX83032.1"/>
    <property type="molecule type" value="Genomic_DNA"/>
</dbReference>
<protein>
    <submittedName>
        <fullName evidence="1">RagB/SusD family nutrient uptake outer membrane protein</fullName>
    </submittedName>
</protein>
<reference evidence="1" key="1">
    <citation type="submission" date="2019-04" db="EMBL/GenBank/DDBJ databases">
        <title>Microbes associate with the intestines of laboratory mice.</title>
        <authorList>
            <person name="Navarre W."/>
            <person name="Wong E."/>
            <person name="Huang K."/>
            <person name="Tropini C."/>
            <person name="Ng K."/>
            <person name="Yu B."/>
        </authorList>
    </citation>
    <scope>NUCLEOTIDE SEQUENCE</scope>
    <source>
        <strain evidence="1">NM73_A23</strain>
    </source>
</reference>
<evidence type="ECO:0000313" key="2">
    <source>
        <dbReference type="Proteomes" id="UP000308886"/>
    </source>
</evidence>
<keyword evidence="2" id="KW-1185">Reference proteome</keyword>
<evidence type="ECO:0000313" key="1">
    <source>
        <dbReference type="EMBL" id="TGX83032.1"/>
    </source>
</evidence>
<accession>A0AC61QRJ4</accession>
<name>A0AC61QRJ4_9BACT</name>
<proteinExistence type="predicted"/>
<dbReference type="Proteomes" id="UP000308886">
    <property type="component" value="Unassembled WGS sequence"/>
</dbReference>
<gene>
    <name evidence="1" type="ORF">E5358_05085</name>
</gene>
<sequence length="600" mass="68245">MKKINIWILAASVLLLGVTTSCELDEENPSGDTELAWSSIAGYTKKINDCYFDLVRIIYGQSEDSFLLEAEGGTDIWADVNENGTNGNYSKLMRYEDFGAACNLMNEGYDGFYGVIHACNGAIAYQDKVTDAPKETVYKLAAEAHFIRAHALFNIVEHRGGKYLPLEPVTGEIKSLPMSSVNDFYNVILSDLEFAMQWLPLTQSNQGHVKRAAAYHLYAKACMTYSTYTDKISNVVPISATESEELLKKAKKAIDELIDHAADYDTQLYADAKDIFAEKNNKHNKEAFFVISHDETELSLNPRGNYPNRTWKKYCAYNNDKAGIYIEGLEPSVKSAPKVLKGDCIMEPTKYMYNLYSNPADERFDAFFKVVYYCNKATNPEKTGYRWIDADAKRYGVNDGRVGNAAYDVMVGDTIIYLSRTKLTDAEKQKHKYAVYNIDDNYLDLARPKRFFPTLIKGDCMVPDYLTNPNKAYNASDQFIYRLGESYLVSAEIEWRLGNKGAAVNRINTLRNRACKNHDGSLDISEAQLTQDFLLDEYAREMIGEWNRWMTLKRFRAFESRLVHNPQIKSFNPAVHYLRPISSKEILLIDNGAEYQNPGY</sequence>
<organism evidence="1 2">
    <name type="scientific">Palleniella muris</name>
    <dbReference type="NCBI Taxonomy" id="3038145"/>
    <lineage>
        <taxon>Bacteria</taxon>
        <taxon>Pseudomonadati</taxon>
        <taxon>Bacteroidota</taxon>
        <taxon>Bacteroidia</taxon>
        <taxon>Bacteroidales</taxon>
        <taxon>Prevotellaceae</taxon>
        <taxon>Palleniella</taxon>
    </lineage>
</organism>
<comment type="caution">
    <text evidence="1">The sequence shown here is derived from an EMBL/GenBank/DDBJ whole genome shotgun (WGS) entry which is preliminary data.</text>
</comment>